<proteinExistence type="predicted"/>
<dbReference type="AlphaFoldDB" id="A0A431UUP5"/>
<dbReference type="InterPro" id="IPR058355">
    <property type="entry name" value="DUF8042"/>
</dbReference>
<sequence>MTDIVLETIESYNEYLNKLPSGCIAIAKKFREDQIQAALLNVKDFSEGVIWLSEVSELLKKNSVNVESNIEKIHEFLTEINDALQIRDYHLVADLFEYEIAEFFEQCKKIVREQ</sequence>
<dbReference type="Proteomes" id="UP000276349">
    <property type="component" value="Unassembled WGS sequence"/>
</dbReference>
<dbReference type="EMBL" id="RXNR01000012">
    <property type="protein sequence ID" value="RTQ94294.1"/>
    <property type="molecule type" value="Genomic_DNA"/>
</dbReference>
<comment type="caution">
    <text evidence="2">The sequence shown here is derived from an EMBL/GenBank/DDBJ whole genome shotgun (WGS) entry which is preliminary data.</text>
</comment>
<name>A0A431UUP5_9BACI</name>
<dbReference type="RefSeq" id="WP_126293523.1">
    <property type="nucleotide sequence ID" value="NZ_RXNR01000012.1"/>
</dbReference>
<protein>
    <recommendedName>
        <fullName evidence="1">DUF8042 domain-containing protein</fullName>
    </recommendedName>
</protein>
<gene>
    <name evidence="2" type="ORF">EKG35_05930</name>
</gene>
<keyword evidence="3" id="KW-1185">Reference proteome</keyword>
<evidence type="ECO:0000259" key="1">
    <source>
        <dbReference type="Pfam" id="PF26154"/>
    </source>
</evidence>
<reference evidence="2 3" key="1">
    <citation type="submission" date="2018-12" db="EMBL/GenBank/DDBJ databases">
        <authorList>
            <person name="Yu L."/>
        </authorList>
    </citation>
    <scope>NUCLEOTIDE SEQUENCE [LARGE SCALE GENOMIC DNA]</scope>
    <source>
        <strain evidence="2 3">S5H2222</strain>
    </source>
</reference>
<accession>A0A431UUP5</accession>
<dbReference type="Pfam" id="PF26154">
    <property type="entry name" value="DUF8042"/>
    <property type="match status" value="1"/>
</dbReference>
<feature type="domain" description="DUF8042" evidence="1">
    <location>
        <begin position="6"/>
        <end position="112"/>
    </location>
</feature>
<dbReference type="OrthoDB" id="1683192at2"/>
<organism evidence="2 3">
    <name type="scientific">Lysinibacillus telephonicus</name>
    <dbReference type="NCBI Taxonomy" id="1714840"/>
    <lineage>
        <taxon>Bacteria</taxon>
        <taxon>Bacillati</taxon>
        <taxon>Bacillota</taxon>
        <taxon>Bacilli</taxon>
        <taxon>Bacillales</taxon>
        <taxon>Bacillaceae</taxon>
        <taxon>Lysinibacillus</taxon>
    </lineage>
</organism>
<evidence type="ECO:0000313" key="2">
    <source>
        <dbReference type="EMBL" id="RTQ94294.1"/>
    </source>
</evidence>
<evidence type="ECO:0000313" key="3">
    <source>
        <dbReference type="Proteomes" id="UP000276349"/>
    </source>
</evidence>